<gene>
    <name evidence="1" type="ORF">ACFSX3_17555</name>
</gene>
<sequence length="208" mass="24092">MDKQIIKKVTELLDVPDLYTSNTYAFTVNGDRLFRQRWEGGRDIRGEFVCSVSLSVLEQIKKVITEAEGETLEQKEGFHEKLIENYRVLNISISSPDTINFYRQGTEGFPWPEIKQCMDNKWPFVVTQEMISYLDGGTELKKISSGATLLQDVKSALHRNQKRFEQVKGIYEGENCYVSSYTLTNGDNVLFYIYRASVMEIRYLPITR</sequence>
<name>A0ABW5F9D0_9BACL</name>
<dbReference type="EMBL" id="JBHUKY010000031">
    <property type="protein sequence ID" value="MFD2411698.1"/>
    <property type="molecule type" value="Genomic_DNA"/>
</dbReference>
<protein>
    <submittedName>
        <fullName evidence="1">Uncharacterized protein</fullName>
    </submittedName>
</protein>
<reference evidence="2" key="1">
    <citation type="journal article" date="2019" name="Int. J. Syst. Evol. Microbiol.">
        <title>The Global Catalogue of Microorganisms (GCM) 10K type strain sequencing project: providing services to taxonomists for standard genome sequencing and annotation.</title>
        <authorList>
            <consortium name="The Broad Institute Genomics Platform"/>
            <consortium name="The Broad Institute Genome Sequencing Center for Infectious Disease"/>
            <person name="Wu L."/>
            <person name="Ma J."/>
        </authorList>
    </citation>
    <scope>NUCLEOTIDE SEQUENCE [LARGE SCALE GENOMIC DNA]</scope>
    <source>
        <strain evidence="2">CCM 8725</strain>
    </source>
</reference>
<dbReference type="RefSeq" id="WP_209988587.1">
    <property type="nucleotide sequence ID" value="NZ_JBHSVQ010000001.1"/>
</dbReference>
<evidence type="ECO:0000313" key="2">
    <source>
        <dbReference type="Proteomes" id="UP001597448"/>
    </source>
</evidence>
<evidence type="ECO:0000313" key="1">
    <source>
        <dbReference type="EMBL" id="MFD2411698.1"/>
    </source>
</evidence>
<accession>A0ABW5F9D0</accession>
<proteinExistence type="predicted"/>
<organism evidence="1 2">
    <name type="scientific">Paenibacillus rhizoplanae</name>
    <dbReference type="NCBI Taxonomy" id="1917181"/>
    <lineage>
        <taxon>Bacteria</taxon>
        <taxon>Bacillati</taxon>
        <taxon>Bacillota</taxon>
        <taxon>Bacilli</taxon>
        <taxon>Bacillales</taxon>
        <taxon>Paenibacillaceae</taxon>
        <taxon>Paenibacillus</taxon>
    </lineage>
</organism>
<dbReference type="Proteomes" id="UP001597448">
    <property type="component" value="Unassembled WGS sequence"/>
</dbReference>
<keyword evidence="2" id="KW-1185">Reference proteome</keyword>
<comment type="caution">
    <text evidence="1">The sequence shown here is derived from an EMBL/GenBank/DDBJ whole genome shotgun (WGS) entry which is preliminary data.</text>
</comment>